<dbReference type="AlphaFoldDB" id="A0AAP0ED62"/>
<sequence>MEVLRTNGAGGVDRWRRRAPAGGRLRLCGRTGGIASWRGQRLQGAFDVDGQPRQCRGSSQDFKDSIAIEHPIATVAPFWNVFSGFDSSEPAVPNGFGAVEADLVLPY</sequence>
<organism evidence="1 2">
    <name type="scientific">Stephania cephalantha</name>
    <dbReference type="NCBI Taxonomy" id="152367"/>
    <lineage>
        <taxon>Eukaryota</taxon>
        <taxon>Viridiplantae</taxon>
        <taxon>Streptophyta</taxon>
        <taxon>Embryophyta</taxon>
        <taxon>Tracheophyta</taxon>
        <taxon>Spermatophyta</taxon>
        <taxon>Magnoliopsida</taxon>
        <taxon>Ranunculales</taxon>
        <taxon>Menispermaceae</taxon>
        <taxon>Menispermoideae</taxon>
        <taxon>Cissampelideae</taxon>
        <taxon>Stephania</taxon>
    </lineage>
</organism>
<dbReference type="EMBL" id="JBBNAG010000012">
    <property type="protein sequence ID" value="KAK9088667.1"/>
    <property type="molecule type" value="Genomic_DNA"/>
</dbReference>
<protein>
    <submittedName>
        <fullName evidence="1">Uncharacterized protein</fullName>
    </submittedName>
</protein>
<dbReference type="Proteomes" id="UP001419268">
    <property type="component" value="Unassembled WGS sequence"/>
</dbReference>
<proteinExistence type="predicted"/>
<accession>A0AAP0ED62</accession>
<keyword evidence="2" id="KW-1185">Reference proteome</keyword>
<comment type="caution">
    <text evidence="1">The sequence shown here is derived from an EMBL/GenBank/DDBJ whole genome shotgun (WGS) entry which is preliminary data.</text>
</comment>
<evidence type="ECO:0000313" key="1">
    <source>
        <dbReference type="EMBL" id="KAK9088667.1"/>
    </source>
</evidence>
<name>A0AAP0ED62_9MAGN</name>
<reference evidence="1 2" key="1">
    <citation type="submission" date="2024-01" db="EMBL/GenBank/DDBJ databases">
        <title>Genome assemblies of Stephania.</title>
        <authorList>
            <person name="Yang L."/>
        </authorList>
    </citation>
    <scope>NUCLEOTIDE SEQUENCE [LARGE SCALE GENOMIC DNA]</scope>
    <source>
        <strain evidence="1">JXDWG</strain>
        <tissue evidence="1">Leaf</tissue>
    </source>
</reference>
<evidence type="ECO:0000313" key="2">
    <source>
        <dbReference type="Proteomes" id="UP001419268"/>
    </source>
</evidence>
<gene>
    <name evidence="1" type="ORF">Scep_027749</name>
</gene>